<evidence type="ECO:0000313" key="1">
    <source>
        <dbReference type="EMBL" id="MFD1952558.1"/>
    </source>
</evidence>
<evidence type="ECO:0008006" key="3">
    <source>
        <dbReference type="Google" id="ProtNLM"/>
    </source>
</evidence>
<dbReference type="EMBL" id="JBHUGS010000005">
    <property type="protein sequence ID" value="MFD1952558.1"/>
    <property type="molecule type" value="Genomic_DNA"/>
</dbReference>
<accession>A0ABW4U1A6</accession>
<gene>
    <name evidence="1" type="ORF">ACFSGX_17405</name>
</gene>
<proteinExistence type="predicted"/>
<organism evidence="1 2">
    <name type="scientific">Sphingomonas arantia</name>
    <dbReference type="NCBI Taxonomy" id="1460676"/>
    <lineage>
        <taxon>Bacteria</taxon>
        <taxon>Pseudomonadati</taxon>
        <taxon>Pseudomonadota</taxon>
        <taxon>Alphaproteobacteria</taxon>
        <taxon>Sphingomonadales</taxon>
        <taxon>Sphingomonadaceae</taxon>
        <taxon>Sphingomonas</taxon>
    </lineage>
</organism>
<name>A0ABW4U1A6_9SPHN</name>
<protein>
    <recommendedName>
        <fullName evidence="3">Preprotein translocase subunit YajC</fullName>
    </recommendedName>
</protein>
<dbReference type="RefSeq" id="WP_380931571.1">
    <property type="nucleotide sequence ID" value="NZ_JBHUGS010000005.1"/>
</dbReference>
<evidence type="ECO:0000313" key="2">
    <source>
        <dbReference type="Proteomes" id="UP001597400"/>
    </source>
</evidence>
<dbReference type="Proteomes" id="UP001597400">
    <property type="component" value="Unassembled WGS sequence"/>
</dbReference>
<sequence length="389" mass="41513">MSWSSHDPRRCAFGGATAIALVLASPIAAQTVSRLEADVNAFASPNPFLLPGRKRGALGVEASLRPSIAVRTTDGSRYDLDAVITDRAYSRRYGNFVTGQVNASGEVRRSEYLTIAASAGVARDLAVDLLTSSVEAAADPGSVRMAYRGRLSATVNPDAYTMIRPEIGYERSGFTGTDLLDDTRALDAGLAYARRIDPATRIGVRGGATFSRTRRASDLSTQRLYGTIERQLGDGWTATAELGAERSSSRTEAVLDAPIAQPARTLLSGRADLCRALPGPVLCVRGSLNSEISGLGGLQRRAVAGASFRQRTGRRSVVDLSGEYQRAMIQGDIVPSFDAVRTTARFERTIGSTLTASAQVQYLRRRLIGGERIGAAFGGLQLTYAMDGR</sequence>
<comment type="caution">
    <text evidence="1">The sequence shown here is derived from an EMBL/GenBank/DDBJ whole genome shotgun (WGS) entry which is preliminary data.</text>
</comment>
<reference evidence="2" key="1">
    <citation type="journal article" date="2019" name="Int. J. Syst. Evol. Microbiol.">
        <title>The Global Catalogue of Microorganisms (GCM) 10K type strain sequencing project: providing services to taxonomists for standard genome sequencing and annotation.</title>
        <authorList>
            <consortium name="The Broad Institute Genomics Platform"/>
            <consortium name="The Broad Institute Genome Sequencing Center for Infectious Disease"/>
            <person name="Wu L."/>
            <person name="Ma J."/>
        </authorList>
    </citation>
    <scope>NUCLEOTIDE SEQUENCE [LARGE SCALE GENOMIC DNA]</scope>
    <source>
        <strain evidence="2">CGMCC 1.12702</strain>
    </source>
</reference>
<keyword evidence="2" id="KW-1185">Reference proteome</keyword>